<keyword evidence="1 3" id="KW-0378">Hydrolase</keyword>
<sequence>MPQHRTIEVEGRTVHLAEQGEGPLVLLLHGFPESWYSWRHQFAPLAAAGYHVVAPDQRGYGASDRPEPTDQYTIHHLVGDVVGLVRALGRTEAVVCGHDWGAMVAWQTALMRPDVVRAVAGLSVPPVPRGPVPPLALAREHFGANFYQNYFQLPEIPEAELSRDVATTMRTVLTGSPAEDPAPGFLGGLSTPDALPDWLGEDDLAVFTEQFRRSGFRGPLNWYRNIDRNWELTAAWQDARITPPSLYLSGTTDVVRTFLPFGDPMRAMVPDLRATIDLPGGHWIQQERPAEVSAALLDFLRQL</sequence>
<feature type="domain" description="AB hydrolase-1" evidence="2">
    <location>
        <begin position="23"/>
        <end position="285"/>
    </location>
</feature>
<dbReference type="SUPFAM" id="SSF53474">
    <property type="entry name" value="alpha/beta-Hydrolases"/>
    <property type="match status" value="1"/>
</dbReference>
<dbReference type="OrthoDB" id="2987348at2"/>
<keyword evidence="4" id="KW-1185">Reference proteome</keyword>
<name>A0A419IAR8_9PSEU</name>
<dbReference type="InterPro" id="IPR000073">
    <property type="entry name" value="AB_hydrolase_1"/>
</dbReference>
<dbReference type="Gene3D" id="3.40.50.1820">
    <property type="entry name" value="alpha/beta hydrolase"/>
    <property type="match status" value="1"/>
</dbReference>
<dbReference type="Pfam" id="PF00561">
    <property type="entry name" value="Abhydrolase_1"/>
    <property type="match status" value="1"/>
</dbReference>
<dbReference type="InterPro" id="IPR000639">
    <property type="entry name" value="Epox_hydrolase-like"/>
</dbReference>
<dbReference type="PANTHER" id="PTHR43329">
    <property type="entry name" value="EPOXIDE HYDROLASE"/>
    <property type="match status" value="1"/>
</dbReference>
<evidence type="ECO:0000313" key="3">
    <source>
        <dbReference type="EMBL" id="RJQ90884.1"/>
    </source>
</evidence>
<accession>A0A419IAR8</accession>
<dbReference type="AlphaFoldDB" id="A0A419IAR8"/>
<evidence type="ECO:0000256" key="1">
    <source>
        <dbReference type="ARBA" id="ARBA00022801"/>
    </source>
</evidence>
<dbReference type="InterPro" id="IPR029058">
    <property type="entry name" value="AB_hydrolase_fold"/>
</dbReference>
<dbReference type="RefSeq" id="WP_120021691.1">
    <property type="nucleotide sequence ID" value="NZ_QZFV01000031.1"/>
</dbReference>
<dbReference type="EMBL" id="QZFV01000031">
    <property type="protein sequence ID" value="RJQ90884.1"/>
    <property type="molecule type" value="Genomic_DNA"/>
</dbReference>
<reference evidence="3 4" key="1">
    <citation type="submission" date="2018-09" db="EMBL/GenBank/DDBJ databases">
        <title>YIM PH 21725 draft genome.</title>
        <authorList>
            <person name="Miao C."/>
        </authorList>
    </citation>
    <scope>NUCLEOTIDE SEQUENCE [LARGE SCALE GENOMIC DNA]</scope>
    <source>
        <strain evidence="4">YIM PH21725</strain>
    </source>
</reference>
<organism evidence="3 4">
    <name type="scientific">Amycolatopsis panacis</name>
    <dbReference type="NCBI Taxonomy" id="2340917"/>
    <lineage>
        <taxon>Bacteria</taxon>
        <taxon>Bacillati</taxon>
        <taxon>Actinomycetota</taxon>
        <taxon>Actinomycetes</taxon>
        <taxon>Pseudonocardiales</taxon>
        <taxon>Pseudonocardiaceae</taxon>
        <taxon>Amycolatopsis</taxon>
    </lineage>
</organism>
<protein>
    <submittedName>
        <fullName evidence="3">Alpha/beta hydrolase</fullName>
    </submittedName>
</protein>
<dbReference type="GO" id="GO:0016787">
    <property type="term" value="F:hydrolase activity"/>
    <property type="evidence" value="ECO:0007669"/>
    <property type="project" value="UniProtKB-KW"/>
</dbReference>
<gene>
    <name evidence="3" type="ORF">D5S19_02465</name>
</gene>
<comment type="caution">
    <text evidence="3">The sequence shown here is derived from an EMBL/GenBank/DDBJ whole genome shotgun (WGS) entry which is preliminary data.</text>
</comment>
<evidence type="ECO:0000259" key="2">
    <source>
        <dbReference type="Pfam" id="PF00561"/>
    </source>
</evidence>
<proteinExistence type="predicted"/>
<dbReference type="PRINTS" id="PR00412">
    <property type="entry name" value="EPOXHYDRLASE"/>
</dbReference>
<evidence type="ECO:0000313" key="4">
    <source>
        <dbReference type="Proteomes" id="UP000285112"/>
    </source>
</evidence>
<dbReference type="Proteomes" id="UP000285112">
    <property type="component" value="Unassembled WGS sequence"/>
</dbReference>